<protein>
    <submittedName>
        <fullName evidence="1">Uncharacterized protein</fullName>
    </submittedName>
</protein>
<dbReference type="AlphaFoldDB" id="A0A1R1F3K8"/>
<dbReference type="Proteomes" id="UP000187172">
    <property type="component" value="Unassembled WGS sequence"/>
</dbReference>
<reference evidence="1 2" key="1">
    <citation type="submission" date="2016-11" db="EMBL/GenBank/DDBJ databases">
        <title>Paenibacillus species isolates.</title>
        <authorList>
            <person name="Beno S.M."/>
        </authorList>
    </citation>
    <scope>NUCLEOTIDE SEQUENCE [LARGE SCALE GENOMIC DNA]</scope>
    <source>
        <strain evidence="1 2">FSL R5-0378</strain>
    </source>
</reference>
<evidence type="ECO:0000313" key="1">
    <source>
        <dbReference type="EMBL" id="OMF58546.1"/>
    </source>
</evidence>
<sequence length="87" mass="10223">MDTAIWQQVAELKSKLLELACTLMSVPEEEFSREHAILDLYMFVEDVHKLEERCLENVVNRDLKTARMLADFKERLYIGANKSMDMK</sequence>
<evidence type="ECO:0000313" key="2">
    <source>
        <dbReference type="Proteomes" id="UP000187172"/>
    </source>
</evidence>
<keyword evidence="2" id="KW-1185">Reference proteome</keyword>
<name>A0A1R1F3K8_9BACL</name>
<accession>A0A1R1F3K8</accession>
<dbReference type="EMBL" id="MRTP01000001">
    <property type="protein sequence ID" value="OMF58546.1"/>
    <property type="molecule type" value="Genomic_DNA"/>
</dbReference>
<gene>
    <name evidence="1" type="ORF">BK138_08525</name>
</gene>
<dbReference type="RefSeq" id="WP_076168314.1">
    <property type="nucleotide sequence ID" value="NZ_MRTP01000001.1"/>
</dbReference>
<proteinExistence type="predicted"/>
<dbReference type="STRING" id="297318.BK138_08525"/>
<organism evidence="1 2">
    <name type="scientific">Paenibacillus rhizosphaerae</name>
    <dbReference type="NCBI Taxonomy" id="297318"/>
    <lineage>
        <taxon>Bacteria</taxon>
        <taxon>Bacillati</taxon>
        <taxon>Bacillota</taxon>
        <taxon>Bacilli</taxon>
        <taxon>Bacillales</taxon>
        <taxon>Paenibacillaceae</taxon>
        <taxon>Paenibacillus</taxon>
    </lineage>
</organism>
<comment type="caution">
    <text evidence="1">The sequence shown here is derived from an EMBL/GenBank/DDBJ whole genome shotgun (WGS) entry which is preliminary data.</text>
</comment>